<gene>
    <name evidence="7" type="ORF">MPAN_014840</name>
</gene>
<evidence type="ECO:0000256" key="4">
    <source>
        <dbReference type="ARBA" id="ARBA00023172"/>
    </source>
</evidence>
<evidence type="ECO:0000256" key="1">
    <source>
        <dbReference type="ARBA" id="ARBA00008761"/>
    </source>
</evidence>
<dbReference type="InterPro" id="IPR010095">
    <property type="entry name" value="Cas12f1-like_TNB"/>
</dbReference>
<dbReference type="GO" id="GO:0003677">
    <property type="term" value="F:DNA binding"/>
    <property type="evidence" value="ECO:0007669"/>
    <property type="project" value="UniProtKB-KW"/>
</dbReference>
<keyword evidence="2" id="KW-0815">Transposition</keyword>
<dbReference type="Pfam" id="PF07282">
    <property type="entry name" value="Cas12f1-like_TNB"/>
    <property type="match status" value="1"/>
</dbReference>
<dbReference type="AlphaFoldDB" id="A0A7U9THJ2"/>
<organism evidence="7 8">
    <name type="scientific">Mariniplasma anaerobium</name>
    <dbReference type="NCBI Taxonomy" id="2735436"/>
    <lineage>
        <taxon>Bacteria</taxon>
        <taxon>Bacillati</taxon>
        <taxon>Mycoplasmatota</taxon>
        <taxon>Mollicutes</taxon>
        <taxon>Acholeplasmatales</taxon>
        <taxon>Acholeplasmataceae</taxon>
        <taxon>Mariniplasma</taxon>
    </lineage>
</organism>
<evidence type="ECO:0000259" key="5">
    <source>
        <dbReference type="Pfam" id="PF01385"/>
    </source>
</evidence>
<dbReference type="NCBIfam" id="NF040570">
    <property type="entry name" value="guided_TnpB"/>
    <property type="match status" value="1"/>
</dbReference>
<evidence type="ECO:0000259" key="6">
    <source>
        <dbReference type="Pfam" id="PF07282"/>
    </source>
</evidence>
<dbReference type="RefSeq" id="WP_176239238.1">
    <property type="nucleotide sequence ID" value="NZ_AP024412.1"/>
</dbReference>
<proteinExistence type="inferred from homology"/>
<comment type="similarity">
    <text evidence="1">In the C-terminal section; belongs to the transposase 35 family.</text>
</comment>
<reference evidence="7" key="1">
    <citation type="submission" date="2021-01" db="EMBL/GenBank/DDBJ databases">
        <title>Draft genome sequence of Acholeplasmataceae bacterium strain Mahy22.</title>
        <authorList>
            <person name="Watanabe M."/>
            <person name="Kojima H."/>
            <person name="Fukui M."/>
        </authorList>
    </citation>
    <scope>NUCLEOTIDE SEQUENCE</scope>
    <source>
        <strain evidence="7">Mahy22</strain>
    </source>
</reference>
<dbReference type="EMBL" id="AP024412">
    <property type="protein sequence ID" value="BCR36591.1"/>
    <property type="molecule type" value="Genomic_DNA"/>
</dbReference>
<keyword evidence="4" id="KW-0233">DNA recombination</keyword>
<sequence length="426" mass="49710">MRYKAIKTRLKLDKDQKTFLLLLMRASKNLYNEALYNVRQHFFNTKTYLTYEDNYHLLKSSDNYRTLSTSQAQAVIKKVDEAMKAFFGSINSNNKMKVRLPRYLDKFGYYSIIDRMVYKPDNEYYKLPRGNFIKRVSKYFILPKKDNYLYSSLNILDELNILIETPKCIINKQIKEITIKQRFDGKYIEVIHTYIEEDVLCGINLKTETMGIDLGFNNLVTCAVTNENHLLIDGKKLKSLNQWYHKRMSHLSSTRPNQNVLTNQMIRLIDKRNHQMTYGINKAARLIINHALVNSVGEIIIGYNEDFKDIVLSKQYNQMAKSIPLAKLRDRIVYLAKEYGINSKVINESYTSKASYLDNDIIPELDYKKHSFSGKRIKRGLYLSKEGKKINADLNAALNILRKGNPKTKKLGYSGVNTPKRTYLFG</sequence>
<evidence type="ECO:0000256" key="2">
    <source>
        <dbReference type="ARBA" id="ARBA00022578"/>
    </source>
</evidence>
<feature type="domain" description="Cas12f1-like TNB" evidence="6">
    <location>
        <begin position="327"/>
        <end position="400"/>
    </location>
</feature>
<feature type="domain" description="Probable transposase IS891/IS1136/IS1341" evidence="5">
    <location>
        <begin position="207"/>
        <end position="305"/>
    </location>
</feature>
<evidence type="ECO:0000256" key="3">
    <source>
        <dbReference type="ARBA" id="ARBA00023125"/>
    </source>
</evidence>
<accession>A0A7U9THJ2</accession>
<dbReference type="Proteomes" id="UP000620133">
    <property type="component" value="Chromosome"/>
</dbReference>
<keyword evidence="8" id="KW-1185">Reference proteome</keyword>
<dbReference type="Pfam" id="PF01385">
    <property type="entry name" value="OrfB_IS605"/>
    <property type="match status" value="1"/>
</dbReference>
<keyword evidence="3" id="KW-0238">DNA-binding</keyword>
<dbReference type="KEGG" id="manr:MPAN_014840"/>
<evidence type="ECO:0000313" key="7">
    <source>
        <dbReference type="EMBL" id="BCR36591.1"/>
    </source>
</evidence>
<dbReference type="GO" id="GO:0032196">
    <property type="term" value="P:transposition"/>
    <property type="evidence" value="ECO:0007669"/>
    <property type="project" value="UniProtKB-KW"/>
</dbReference>
<name>A0A7U9THJ2_9MOLU</name>
<protein>
    <submittedName>
        <fullName evidence="7">Transposase</fullName>
    </submittedName>
</protein>
<evidence type="ECO:0000313" key="8">
    <source>
        <dbReference type="Proteomes" id="UP000620133"/>
    </source>
</evidence>
<dbReference type="InterPro" id="IPR001959">
    <property type="entry name" value="Transposase"/>
</dbReference>
<dbReference type="NCBIfam" id="TIGR01766">
    <property type="entry name" value="IS200/IS605 family accessory protein TnpB-like domain"/>
    <property type="match status" value="1"/>
</dbReference>
<dbReference type="GO" id="GO:0006310">
    <property type="term" value="P:DNA recombination"/>
    <property type="evidence" value="ECO:0007669"/>
    <property type="project" value="UniProtKB-KW"/>
</dbReference>